<dbReference type="PANTHER" id="PTHR43510:SF1">
    <property type="entry name" value="AMINOTRANSFERASE FUNCTION, HYPOTHETICAL (EUROFUNG)"/>
    <property type="match status" value="1"/>
</dbReference>
<evidence type="ECO:0000313" key="5">
    <source>
        <dbReference type="Proteomes" id="UP000190831"/>
    </source>
</evidence>
<dbReference type="SUPFAM" id="SSF53383">
    <property type="entry name" value="PLP-dependent transferases"/>
    <property type="match status" value="1"/>
</dbReference>
<proteinExistence type="inferred from homology"/>
<evidence type="ECO:0000256" key="1">
    <source>
        <dbReference type="ARBA" id="ARBA00007441"/>
    </source>
</evidence>
<dbReference type="Proteomes" id="UP000190831">
    <property type="component" value="Chromosome F"/>
</dbReference>
<dbReference type="OrthoDB" id="7042322at2759"/>
<evidence type="ECO:0000256" key="2">
    <source>
        <dbReference type="ARBA" id="ARBA00022898"/>
    </source>
</evidence>
<name>A0A1G4MFU9_LACFM</name>
<keyword evidence="2" id="KW-0663">Pyridoxal phosphate</keyword>
<evidence type="ECO:0000259" key="3">
    <source>
        <dbReference type="Pfam" id="PF00155"/>
    </source>
</evidence>
<dbReference type="Pfam" id="PF00155">
    <property type="entry name" value="Aminotran_1_2"/>
    <property type="match status" value="1"/>
</dbReference>
<comment type="similarity">
    <text evidence="1">Belongs to the class-I pyridoxal-phosphate-dependent aminotransferase family.</text>
</comment>
<dbReference type="Gene3D" id="3.40.640.10">
    <property type="entry name" value="Type I PLP-dependent aspartate aminotransferase-like (Major domain)"/>
    <property type="match status" value="1"/>
</dbReference>
<reference evidence="5" key="1">
    <citation type="submission" date="2016-03" db="EMBL/GenBank/DDBJ databases">
        <authorList>
            <person name="Devillers H."/>
        </authorList>
    </citation>
    <scope>NUCLEOTIDE SEQUENCE [LARGE SCALE GENOMIC DNA]</scope>
</reference>
<dbReference type="InterPro" id="IPR015424">
    <property type="entry name" value="PyrdxlP-dep_Trfase"/>
</dbReference>
<dbReference type="PROSITE" id="PS00105">
    <property type="entry name" value="AA_TRANSFER_CLASS_1"/>
    <property type="match status" value="1"/>
</dbReference>
<dbReference type="PANTHER" id="PTHR43510">
    <property type="entry name" value="AMINOTRANSFERASE FUNCTION, HYPOTHETICAL (EUROFUNG)"/>
    <property type="match status" value="1"/>
</dbReference>
<dbReference type="AlphaFoldDB" id="A0A1G4MFU9"/>
<dbReference type="InterPro" id="IPR004838">
    <property type="entry name" value="NHTrfase_class1_PyrdxlP-BS"/>
</dbReference>
<evidence type="ECO:0000313" key="4">
    <source>
        <dbReference type="EMBL" id="SCW02688.1"/>
    </source>
</evidence>
<dbReference type="OMA" id="SKSYNMG"/>
<dbReference type="GO" id="GO:0003824">
    <property type="term" value="F:catalytic activity"/>
    <property type="evidence" value="ECO:0007669"/>
    <property type="project" value="InterPro"/>
</dbReference>
<dbReference type="Gene3D" id="3.90.1150.10">
    <property type="entry name" value="Aspartate Aminotransferase, domain 1"/>
    <property type="match status" value="1"/>
</dbReference>
<organism evidence="4 5">
    <name type="scientific">Lachancea fermentati</name>
    <name type="common">Zygosaccharomyces fermentati</name>
    <dbReference type="NCBI Taxonomy" id="4955"/>
    <lineage>
        <taxon>Eukaryota</taxon>
        <taxon>Fungi</taxon>
        <taxon>Dikarya</taxon>
        <taxon>Ascomycota</taxon>
        <taxon>Saccharomycotina</taxon>
        <taxon>Saccharomycetes</taxon>
        <taxon>Saccharomycetales</taxon>
        <taxon>Saccharomycetaceae</taxon>
        <taxon>Lachancea</taxon>
    </lineage>
</organism>
<accession>A0A1G4MFU9</accession>
<dbReference type="EMBL" id="LT598490">
    <property type="protein sequence ID" value="SCW02688.1"/>
    <property type="molecule type" value="Genomic_DNA"/>
</dbReference>
<sequence>MPYQEDFAVEQFMDKYETSIVHNMGETCCYSLNLDEVYQLTGEKFSFDGTVRLTYGSIKGSEELRSLVAAMYSNESIKLTKDNVLITNGAIGANFLVNYTLVGPNDHVICVDPTYQQLNSVPKMFGADVDLLELKREDGWTPNLSNLEDLIKPNTKLVVINNPNNPLGSVIPTEQLKKVAALCKRHGIYVLSDEVYAPLFHSCSPPQSFCQLYSRGIITGSMSKAYSAAGLRLGWIVSQDVQLLKDAASRRDYNTISVSQVDDHIACYMLRNRKAILERNLKLCKENLETLESFVASSEGRFSFVVKPLGGAVCLVSVNGIEDTEKFCASLAEDYKVLCVPGEVFGRPGTIRIGYGNSAKDLENALPILQQAYDEWTIKVKISSL</sequence>
<dbReference type="InterPro" id="IPR004839">
    <property type="entry name" value="Aminotransferase_I/II_large"/>
</dbReference>
<dbReference type="GO" id="GO:0030170">
    <property type="term" value="F:pyridoxal phosphate binding"/>
    <property type="evidence" value="ECO:0007669"/>
    <property type="project" value="InterPro"/>
</dbReference>
<dbReference type="STRING" id="4955.A0A1G4MFU9"/>
<dbReference type="InterPro" id="IPR015422">
    <property type="entry name" value="PyrdxlP-dep_Trfase_small"/>
</dbReference>
<dbReference type="CDD" id="cd00609">
    <property type="entry name" value="AAT_like"/>
    <property type="match status" value="1"/>
</dbReference>
<feature type="domain" description="Aminotransferase class I/classII large" evidence="3">
    <location>
        <begin position="48"/>
        <end position="366"/>
    </location>
</feature>
<gene>
    <name evidence="4" type="ORF">LAFE_0F12123G</name>
</gene>
<keyword evidence="5" id="KW-1185">Reference proteome</keyword>
<dbReference type="InterPro" id="IPR015421">
    <property type="entry name" value="PyrdxlP-dep_Trfase_major"/>
</dbReference>
<protein>
    <submittedName>
        <fullName evidence="4">LAFE_0F12123g1_1</fullName>
    </submittedName>
</protein>